<protein>
    <recommendedName>
        <fullName evidence="2">Barstar (barnase inhibitor) domain-containing protein</fullName>
    </recommendedName>
</protein>
<accession>A0ABR5AZK8</accession>
<dbReference type="Gene3D" id="3.30.370.10">
    <property type="entry name" value="Barstar-like"/>
    <property type="match status" value="1"/>
</dbReference>
<evidence type="ECO:0000313" key="3">
    <source>
        <dbReference type="EMBL" id="KIL80165.1"/>
    </source>
</evidence>
<dbReference type="Pfam" id="PF01337">
    <property type="entry name" value="Barstar"/>
    <property type="match status" value="1"/>
</dbReference>
<dbReference type="EMBL" id="JXLP01000001">
    <property type="protein sequence ID" value="KIL80165.1"/>
    <property type="molecule type" value="Genomic_DNA"/>
</dbReference>
<evidence type="ECO:0000313" key="4">
    <source>
        <dbReference type="Proteomes" id="UP000031982"/>
    </source>
</evidence>
<feature type="domain" description="Barstar (barnase inhibitor)" evidence="2">
    <location>
        <begin position="24"/>
        <end position="97"/>
    </location>
</feature>
<reference evidence="3 4" key="1">
    <citation type="submission" date="2015-01" db="EMBL/GenBank/DDBJ databases">
        <title>Genome Assembly of Bacillus badius MTCC 1458.</title>
        <authorList>
            <person name="Verma A."/>
            <person name="Khatri I."/>
            <person name="Mual P."/>
            <person name="Subramanian S."/>
            <person name="Krishnamurthi S."/>
        </authorList>
    </citation>
    <scope>NUCLEOTIDE SEQUENCE [LARGE SCALE GENOMIC DNA]</scope>
    <source>
        <strain evidence="3 4">MTCC 1458</strain>
    </source>
</reference>
<dbReference type="InterPro" id="IPR000468">
    <property type="entry name" value="Barstar"/>
</dbReference>
<dbReference type="SUPFAM" id="SSF52038">
    <property type="entry name" value="Barstar-related"/>
    <property type="match status" value="1"/>
</dbReference>
<organism evidence="3 4">
    <name type="scientific">Bacillus badius</name>
    <dbReference type="NCBI Taxonomy" id="1455"/>
    <lineage>
        <taxon>Bacteria</taxon>
        <taxon>Bacillati</taxon>
        <taxon>Bacillota</taxon>
        <taxon>Bacilli</taxon>
        <taxon>Bacillales</taxon>
        <taxon>Bacillaceae</taxon>
        <taxon>Pseudobacillus</taxon>
    </lineage>
</organism>
<keyword evidence="4" id="KW-1185">Reference proteome</keyword>
<comment type="similarity">
    <text evidence="1">Belongs to the barstar family.</text>
</comment>
<comment type="caution">
    <text evidence="3">The sequence shown here is derived from an EMBL/GenBank/DDBJ whole genome shotgun (WGS) entry which is preliminary data.</text>
</comment>
<dbReference type="InterPro" id="IPR035905">
    <property type="entry name" value="Barstar-like_sf"/>
</dbReference>
<evidence type="ECO:0000259" key="2">
    <source>
        <dbReference type="Pfam" id="PF01337"/>
    </source>
</evidence>
<gene>
    <name evidence="3" type="ORF">SD77_0013</name>
</gene>
<proteinExistence type="inferred from homology"/>
<dbReference type="Proteomes" id="UP000031982">
    <property type="component" value="Unassembled WGS sequence"/>
</dbReference>
<evidence type="ECO:0000256" key="1">
    <source>
        <dbReference type="ARBA" id="ARBA00006845"/>
    </source>
</evidence>
<sequence>MIPKEFSAEFDSLLHAQEWKKELNVIEMDASRCINKRSLFTEWKTQLEFPFYFSDNWDSLDECINDLSWFPDKKGFLLVIRNSEDLLKEQEEDLSYCNECVA</sequence>
<name>A0ABR5AZK8_BACBA</name>